<evidence type="ECO:0000313" key="3">
    <source>
        <dbReference type="Proteomes" id="UP000238220"/>
    </source>
</evidence>
<dbReference type="OrthoDB" id="327431at2"/>
<feature type="transmembrane region" description="Helical" evidence="1">
    <location>
        <begin position="21"/>
        <end position="43"/>
    </location>
</feature>
<feature type="transmembrane region" description="Helical" evidence="1">
    <location>
        <begin position="189"/>
        <end position="208"/>
    </location>
</feature>
<keyword evidence="1" id="KW-0472">Membrane</keyword>
<feature type="transmembrane region" description="Helical" evidence="1">
    <location>
        <begin position="63"/>
        <end position="86"/>
    </location>
</feature>
<comment type="caution">
    <text evidence="2">The sequence shown here is derived from an EMBL/GenBank/DDBJ whole genome shotgun (WGS) entry which is preliminary data.</text>
</comment>
<reference evidence="2 3" key="1">
    <citation type="submission" date="2018-02" db="EMBL/GenBank/DDBJ databases">
        <title>Genome sequencing of Solimonas sp. HR-BB.</title>
        <authorList>
            <person name="Lee Y."/>
            <person name="Jeon C.O."/>
        </authorList>
    </citation>
    <scope>NUCLEOTIDE SEQUENCE [LARGE SCALE GENOMIC DNA]</scope>
    <source>
        <strain evidence="2 3">HR-BB</strain>
    </source>
</reference>
<keyword evidence="1" id="KW-1133">Transmembrane helix</keyword>
<dbReference type="EMBL" id="PSNW01000002">
    <property type="protein sequence ID" value="PPE74951.1"/>
    <property type="molecule type" value="Genomic_DNA"/>
</dbReference>
<evidence type="ECO:0000256" key="1">
    <source>
        <dbReference type="SAM" id="Phobius"/>
    </source>
</evidence>
<proteinExistence type="predicted"/>
<feature type="transmembrane region" description="Helical" evidence="1">
    <location>
        <begin position="93"/>
        <end position="113"/>
    </location>
</feature>
<keyword evidence="1" id="KW-0812">Transmembrane</keyword>
<dbReference type="RefSeq" id="WP_104229178.1">
    <property type="nucleotide sequence ID" value="NZ_PSNW01000002.1"/>
</dbReference>
<accession>A0A2S5TJ06</accession>
<dbReference type="AlphaFoldDB" id="A0A2S5TJ06"/>
<dbReference type="Proteomes" id="UP000238220">
    <property type="component" value="Unassembled WGS sequence"/>
</dbReference>
<evidence type="ECO:0000313" key="2">
    <source>
        <dbReference type="EMBL" id="PPE74951.1"/>
    </source>
</evidence>
<name>A0A2S5TJ06_9GAMM</name>
<gene>
    <name evidence="2" type="ORF">C3942_04550</name>
</gene>
<feature type="transmembrane region" description="Helical" evidence="1">
    <location>
        <begin position="164"/>
        <end position="183"/>
    </location>
</feature>
<sequence length="214" mass="22790">MFVGHYSAAFALKASQPRVPLWAMFLAVQAVDIGWALLVMAGIEKARVVPGFTAAFPVDLYYMPYTHSLLATAAWAAALGLAWHALRRGDGRAAALAVAAAVASHWFLDLLVHAPDLPLYGNQHKLGLGLWNYPVPELALELVLLLGSTALYARTLPRHARRAWTLAAVLSVVQAAHTLGPWLMDDARAVAAMALAGYLAFAAAAAWAERGSAA</sequence>
<protein>
    <submittedName>
        <fullName evidence="2">Uncharacterized protein</fullName>
    </submittedName>
</protein>
<feature type="transmembrane region" description="Helical" evidence="1">
    <location>
        <begin position="133"/>
        <end position="152"/>
    </location>
</feature>
<organism evidence="2 3">
    <name type="scientific">Solimonas fluminis</name>
    <dbReference type="NCBI Taxonomy" id="2086571"/>
    <lineage>
        <taxon>Bacteria</taxon>
        <taxon>Pseudomonadati</taxon>
        <taxon>Pseudomonadota</taxon>
        <taxon>Gammaproteobacteria</taxon>
        <taxon>Nevskiales</taxon>
        <taxon>Nevskiaceae</taxon>
        <taxon>Solimonas</taxon>
    </lineage>
</organism>
<keyword evidence="3" id="KW-1185">Reference proteome</keyword>